<accession>A0A2S4JUS6</accession>
<keyword evidence="5" id="KW-0732">Signal</keyword>
<gene>
    <name evidence="8" type="ORF">AU468_05315</name>
</gene>
<evidence type="ECO:0000256" key="4">
    <source>
        <dbReference type="ARBA" id="ARBA00013964"/>
    </source>
</evidence>
<evidence type="ECO:0000256" key="2">
    <source>
        <dbReference type="ARBA" id="ARBA00005182"/>
    </source>
</evidence>
<dbReference type="UniPathway" id="UPA00286"/>
<keyword evidence="9" id="KW-1185">Reference proteome</keyword>
<evidence type="ECO:0000313" key="8">
    <source>
        <dbReference type="EMBL" id="POR03277.1"/>
    </source>
</evidence>
<evidence type="ECO:0000256" key="6">
    <source>
        <dbReference type="ARBA" id="ARBA00022764"/>
    </source>
</evidence>
<sequence length="218" mass="23250">MYSLPGFRTMVGVLLCLVIPGRVDLAAREGLYAPHRPGDAALVRVVNLSPRKDSPPLRLGPVRFPPKPAMTAGPYRPVPRGVYRLPGPERTVVSPEPASFVTIVTGFAPEPGEKHHVFQDTPHDDPARAQLVFYNLSEKELGLVVADSGKAIFPPFSGPASATVALNAVAVELEIRHNGVAMVVTEVLLSRGDSTAVFAVPRHPGLVGFTARASVVQD</sequence>
<dbReference type="RefSeq" id="WP_103679833.1">
    <property type="nucleotide sequence ID" value="NZ_LPWH01000054.1"/>
</dbReference>
<dbReference type="Proteomes" id="UP000237350">
    <property type="component" value="Unassembled WGS sequence"/>
</dbReference>
<reference evidence="9" key="1">
    <citation type="submission" date="2015-12" db="EMBL/GenBank/DDBJ databases">
        <authorList>
            <person name="Lodha T.D."/>
            <person name="Chintalapati S."/>
            <person name="Chintalapati V.R."/>
            <person name="Sravanthi T."/>
        </authorList>
    </citation>
    <scope>NUCLEOTIDE SEQUENCE [LARGE SCALE GENOMIC DNA]</scope>
    <source>
        <strain evidence="9">JC133</strain>
    </source>
</reference>
<comment type="subcellular location">
    <subcellularLocation>
        <location evidence="1">Periplasm</location>
    </subcellularLocation>
</comment>
<evidence type="ECO:0000256" key="7">
    <source>
        <dbReference type="ARBA" id="ARBA00022841"/>
    </source>
</evidence>
<proteinExistence type="inferred from homology"/>
<dbReference type="Pfam" id="PF11182">
    <property type="entry name" value="AlgF"/>
    <property type="match status" value="1"/>
</dbReference>
<dbReference type="InterPro" id="IPR035422">
    <property type="entry name" value="AlgF"/>
</dbReference>
<keyword evidence="7" id="KW-0016">Alginate biosynthesis</keyword>
<comment type="caution">
    <text evidence="8">The sequence shown here is derived from an EMBL/GenBank/DDBJ whole genome shotgun (WGS) entry which is preliminary data.</text>
</comment>
<name>A0A2S4JUS6_9SPIO</name>
<protein>
    <recommendedName>
        <fullName evidence="4">Alginate biosynthesis protein AlgF</fullName>
    </recommendedName>
</protein>
<dbReference type="AlphaFoldDB" id="A0A2S4JUS6"/>
<comment type="pathway">
    <text evidence="2">Glycan biosynthesis; alginate biosynthesis.</text>
</comment>
<evidence type="ECO:0000313" key="9">
    <source>
        <dbReference type="Proteomes" id="UP000237350"/>
    </source>
</evidence>
<organism evidence="8 9">
    <name type="scientific">Alkalispirochaeta sphaeroplastigenens</name>
    <dbReference type="NCBI Taxonomy" id="1187066"/>
    <lineage>
        <taxon>Bacteria</taxon>
        <taxon>Pseudomonadati</taxon>
        <taxon>Spirochaetota</taxon>
        <taxon>Spirochaetia</taxon>
        <taxon>Spirochaetales</taxon>
        <taxon>Spirochaetaceae</taxon>
        <taxon>Alkalispirochaeta</taxon>
    </lineage>
</organism>
<dbReference type="GO" id="GO:0042597">
    <property type="term" value="C:periplasmic space"/>
    <property type="evidence" value="ECO:0007669"/>
    <property type="project" value="UniProtKB-SubCell"/>
</dbReference>
<dbReference type="GO" id="GO:0042121">
    <property type="term" value="P:alginic acid biosynthetic process"/>
    <property type="evidence" value="ECO:0007669"/>
    <property type="project" value="UniProtKB-UniPathway"/>
</dbReference>
<comment type="similarity">
    <text evidence="3">Belongs to the AlgF family.</text>
</comment>
<evidence type="ECO:0000256" key="3">
    <source>
        <dbReference type="ARBA" id="ARBA00010033"/>
    </source>
</evidence>
<evidence type="ECO:0000256" key="5">
    <source>
        <dbReference type="ARBA" id="ARBA00022729"/>
    </source>
</evidence>
<dbReference type="EMBL" id="LPWH01000054">
    <property type="protein sequence ID" value="POR03277.1"/>
    <property type="molecule type" value="Genomic_DNA"/>
</dbReference>
<evidence type="ECO:0000256" key="1">
    <source>
        <dbReference type="ARBA" id="ARBA00004418"/>
    </source>
</evidence>
<keyword evidence="6" id="KW-0574">Periplasm</keyword>